<comment type="caution">
    <text evidence="1">The sequence shown here is derived from an EMBL/GenBank/DDBJ whole genome shotgun (WGS) entry which is preliminary data.</text>
</comment>
<protein>
    <submittedName>
        <fullName evidence="1">Uncharacterized protein</fullName>
    </submittedName>
</protein>
<organism evidence="1 2">
    <name type="scientific">Phyllostomus discolor</name>
    <name type="common">pale spear-nosed bat</name>
    <dbReference type="NCBI Taxonomy" id="89673"/>
    <lineage>
        <taxon>Eukaryota</taxon>
        <taxon>Metazoa</taxon>
        <taxon>Chordata</taxon>
        <taxon>Craniata</taxon>
        <taxon>Vertebrata</taxon>
        <taxon>Euteleostomi</taxon>
        <taxon>Mammalia</taxon>
        <taxon>Eutheria</taxon>
        <taxon>Laurasiatheria</taxon>
        <taxon>Chiroptera</taxon>
        <taxon>Yangochiroptera</taxon>
        <taxon>Phyllostomidae</taxon>
        <taxon>Phyllostominae</taxon>
        <taxon>Phyllostomus</taxon>
    </lineage>
</organism>
<evidence type="ECO:0000313" key="2">
    <source>
        <dbReference type="Proteomes" id="UP000664940"/>
    </source>
</evidence>
<evidence type="ECO:0000313" key="1">
    <source>
        <dbReference type="EMBL" id="KAF6088426.1"/>
    </source>
</evidence>
<reference evidence="1 2" key="1">
    <citation type="journal article" date="2020" name="Nature">
        <title>Six reference-quality genomes reveal evolution of bat adaptations.</title>
        <authorList>
            <person name="Jebb D."/>
            <person name="Huang Z."/>
            <person name="Pippel M."/>
            <person name="Hughes G.M."/>
            <person name="Lavrichenko K."/>
            <person name="Devanna P."/>
            <person name="Winkler S."/>
            <person name="Jermiin L.S."/>
            <person name="Skirmuntt E.C."/>
            <person name="Katzourakis A."/>
            <person name="Burkitt-Gray L."/>
            <person name="Ray D.A."/>
            <person name="Sullivan K.A.M."/>
            <person name="Roscito J.G."/>
            <person name="Kirilenko B.M."/>
            <person name="Davalos L.M."/>
            <person name="Corthals A.P."/>
            <person name="Power M.L."/>
            <person name="Jones G."/>
            <person name="Ransome R.D."/>
            <person name="Dechmann D.K.N."/>
            <person name="Locatelli A.G."/>
            <person name="Puechmaille S.J."/>
            <person name="Fedrigo O."/>
            <person name="Jarvis E.D."/>
            <person name="Hiller M."/>
            <person name="Vernes S.C."/>
            <person name="Myers E.W."/>
            <person name="Teeling E.C."/>
        </authorList>
    </citation>
    <scope>NUCLEOTIDE SEQUENCE [LARGE SCALE GENOMIC DNA]</scope>
    <source>
        <strain evidence="1">Bat1K_MPI-CBG_1</strain>
    </source>
</reference>
<dbReference type="EMBL" id="JABVXQ010000010">
    <property type="protein sequence ID" value="KAF6088426.1"/>
    <property type="molecule type" value="Genomic_DNA"/>
</dbReference>
<dbReference type="AlphaFoldDB" id="A0A833ZCF3"/>
<proteinExistence type="predicted"/>
<gene>
    <name evidence="1" type="ORF">HJG60_008251</name>
</gene>
<dbReference type="Proteomes" id="UP000664940">
    <property type="component" value="Unassembled WGS sequence"/>
</dbReference>
<sequence>MLRLALLSVACLWLRPLSFFSQCAPHMPLLLLWGCGVGRLLTICALISLPWASWSGGAYQGFTPVRWVFRSPRVRGVGVAAGALSAGPGGCLTILGPSYPLTTTTPTSNPAAAFFTTSGYRTLHEFRS</sequence>
<name>A0A833ZCF3_9CHIR</name>
<accession>A0A833ZCF3</accession>